<dbReference type="Gene3D" id="3.20.20.370">
    <property type="entry name" value="Glycoside hydrolase/deacetylase"/>
    <property type="match status" value="1"/>
</dbReference>
<dbReference type="InterPro" id="IPR050248">
    <property type="entry name" value="Polysacc_deacetylase_ArnD"/>
</dbReference>
<keyword evidence="2" id="KW-0378">Hydrolase</keyword>
<evidence type="ECO:0000313" key="5">
    <source>
        <dbReference type="EMBL" id="HEX70019.1"/>
    </source>
</evidence>
<sequence>MSRPEPTSLPTATPVPEPTATIPPPAPTQPPAPTPTLAPSGEAMVVTRVQTDEPVIALTFDAGADRGYAEQILDTLKAEGIKATFGMTGRWAEDNPDLVRRMAEEGHQLINHTYSHPSFTGRSTGQPPLSTEERLAEIRRLEDVVAEVTGSRETMRPYFRPPYGDYDESVLRDLLLAGYTVVVMWSVDSLGWNGLSAQEITDRCLAGAEPGGIILMHVGAQSADAQALPGLIAALRARGYRFVTVAELLNLAG</sequence>
<dbReference type="PANTHER" id="PTHR10587">
    <property type="entry name" value="GLYCOSYL TRANSFERASE-RELATED"/>
    <property type="match status" value="1"/>
</dbReference>
<dbReference type="GO" id="GO:0016810">
    <property type="term" value="F:hydrolase activity, acting on carbon-nitrogen (but not peptide) bonds"/>
    <property type="evidence" value="ECO:0007669"/>
    <property type="project" value="InterPro"/>
</dbReference>
<dbReference type="GO" id="GO:0005975">
    <property type="term" value="P:carbohydrate metabolic process"/>
    <property type="evidence" value="ECO:0007669"/>
    <property type="project" value="InterPro"/>
</dbReference>
<dbReference type="GO" id="GO:0046872">
    <property type="term" value="F:metal ion binding"/>
    <property type="evidence" value="ECO:0007669"/>
    <property type="project" value="UniProtKB-KW"/>
</dbReference>
<dbReference type="SUPFAM" id="SSF88713">
    <property type="entry name" value="Glycoside hydrolase/deacetylase"/>
    <property type="match status" value="1"/>
</dbReference>
<protein>
    <submittedName>
        <fullName evidence="5">Polysaccharide deacetylase family protein</fullName>
    </submittedName>
</protein>
<dbReference type="AlphaFoldDB" id="A0A7C3ALY0"/>
<keyword evidence="1" id="KW-0479">Metal-binding</keyword>
<dbReference type="InterPro" id="IPR002509">
    <property type="entry name" value="NODB_dom"/>
</dbReference>
<name>A0A7C3ALY0_9BACT</name>
<dbReference type="PANTHER" id="PTHR10587:SF133">
    <property type="entry name" value="CHITIN DEACETYLASE 1-RELATED"/>
    <property type="match status" value="1"/>
</dbReference>
<gene>
    <name evidence="5" type="ORF">ENP13_02080</name>
</gene>
<evidence type="ECO:0000256" key="3">
    <source>
        <dbReference type="SAM" id="MobiDB-lite"/>
    </source>
</evidence>
<proteinExistence type="predicted"/>
<feature type="domain" description="NodB homology" evidence="4">
    <location>
        <begin position="54"/>
        <end position="243"/>
    </location>
</feature>
<dbReference type="Pfam" id="PF01522">
    <property type="entry name" value="Polysacc_deac_1"/>
    <property type="match status" value="1"/>
</dbReference>
<evidence type="ECO:0000259" key="4">
    <source>
        <dbReference type="PROSITE" id="PS51677"/>
    </source>
</evidence>
<dbReference type="EMBL" id="DSID01000163">
    <property type="protein sequence ID" value="HEX70019.1"/>
    <property type="molecule type" value="Genomic_DNA"/>
</dbReference>
<accession>A0A7C3ALY0</accession>
<feature type="region of interest" description="Disordered" evidence="3">
    <location>
        <begin position="1"/>
        <end position="39"/>
    </location>
</feature>
<organism evidence="5">
    <name type="scientific">Thermorudis sp</name>
    <dbReference type="NCBI Taxonomy" id="1969470"/>
    <lineage>
        <taxon>Bacteria</taxon>
        <taxon>Pseudomonadati</taxon>
        <taxon>Thermomicrobiota</taxon>
        <taxon>Thermomicrobia</taxon>
        <taxon>Thermomicrobia incertae sedis</taxon>
        <taxon>Thermorudis</taxon>
    </lineage>
</organism>
<comment type="caution">
    <text evidence="5">The sequence shown here is derived from an EMBL/GenBank/DDBJ whole genome shotgun (WGS) entry which is preliminary data.</text>
</comment>
<reference evidence="5" key="1">
    <citation type="journal article" date="2020" name="mSystems">
        <title>Genome- and Community-Level Interaction Insights into Carbon Utilization and Element Cycling Functions of Hydrothermarchaeota in Hydrothermal Sediment.</title>
        <authorList>
            <person name="Zhou Z."/>
            <person name="Liu Y."/>
            <person name="Xu W."/>
            <person name="Pan J."/>
            <person name="Luo Z.H."/>
            <person name="Li M."/>
        </authorList>
    </citation>
    <scope>NUCLEOTIDE SEQUENCE [LARGE SCALE GENOMIC DNA]</scope>
    <source>
        <strain evidence="5">SpSt-192</strain>
    </source>
</reference>
<dbReference type="CDD" id="cd10917">
    <property type="entry name" value="CE4_NodB_like_6s_7s"/>
    <property type="match status" value="1"/>
</dbReference>
<dbReference type="InterPro" id="IPR011330">
    <property type="entry name" value="Glyco_hydro/deAcase_b/a-brl"/>
</dbReference>
<dbReference type="PROSITE" id="PS51677">
    <property type="entry name" value="NODB"/>
    <property type="match status" value="1"/>
</dbReference>
<feature type="compositionally biased region" description="Pro residues" evidence="3">
    <location>
        <begin position="13"/>
        <end position="36"/>
    </location>
</feature>
<evidence type="ECO:0000256" key="2">
    <source>
        <dbReference type="ARBA" id="ARBA00022801"/>
    </source>
</evidence>
<evidence type="ECO:0000256" key="1">
    <source>
        <dbReference type="ARBA" id="ARBA00022723"/>
    </source>
</evidence>
<dbReference type="GO" id="GO:0016020">
    <property type="term" value="C:membrane"/>
    <property type="evidence" value="ECO:0007669"/>
    <property type="project" value="TreeGrafter"/>
</dbReference>